<dbReference type="GO" id="GO:0015807">
    <property type="term" value="P:L-amino acid transport"/>
    <property type="evidence" value="ECO:0007669"/>
    <property type="project" value="TreeGrafter"/>
</dbReference>
<dbReference type="PROSITE" id="PS50893">
    <property type="entry name" value="ABC_TRANSPORTER_2"/>
    <property type="match status" value="1"/>
</dbReference>
<dbReference type="InterPro" id="IPR003593">
    <property type="entry name" value="AAA+_ATPase"/>
</dbReference>
<keyword evidence="2" id="KW-0813">Transport</keyword>
<gene>
    <name evidence="7" type="ORF">AGR7A_pAt10027</name>
</gene>
<dbReference type="SUPFAM" id="SSF52540">
    <property type="entry name" value="P-loop containing nucleoside triphosphate hydrolases"/>
    <property type="match status" value="1"/>
</dbReference>
<comment type="caution">
    <text evidence="7">The sequence shown here is derived from an EMBL/GenBank/DDBJ whole genome shotgun (WGS) entry which is preliminary data.</text>
</comment>
<dbReference type="Gene3D" id="3.40.50.300">
    <property type="entry name" value="P-loop containing nucleotide triphosphate hydrolases"/>
    <property type="match status" value="1"/>
</dbReference>
<dbReference type="AlphaFoldDB" id="A0A1S7U6U1"/>
<dbReference type="PROSITE" id="PS00211">
    <property type="entry name" value="ABC_TRANSPORTER_1"/>
    <property type="match status" value="1"/>
</dbReference>
<accession>A0A1S7U6U1</accession>
<reference evidence="7" key="1">
    <citation type="submission" date="2016-01" db="EMBL/GenBank/DDBJ databases">
        <authorList>
            <person name="Regsiter A."/>
            <person name="william w."/>
        </authorList>
    </citation>
    <scope>NUCLEOTIDE SEQUENCE</scope>
    <source>
        <strain evidence="7">NCPPB 1641</strain>
    </source>
</reference>
<keyword evidence="3" id="KW-0547">Nucleotide-binding</keyword>
<evidence type="ECO:0000256" key="2">
    <source>
        <dbReference type="ARBA" id="ARBA00022448"/>
    </source>
</evidence>
<proteinExistence type="inferred from homology"/>
<dbReference type="SMART" id="SM00382">
    <property type="entry name" value="AAA"/>
    <property type="match status" value="1"/>
</dbReference>
<dbReference type="EMBL" id="FCNP01000048">
    <property type="protein sequence ID" value="CVI62634.1"/>
    <property type="molecule type" value="Genomic_DNA"/>
</dbReference>
<dbReference type="InterPro" id="IPR003439">
    <property type="entry name" value="ABC_transporter-like_ATP-bd"/>
</dbReference>
<dbReference type="Pfam" id="PF00005">
    <property type="entry name" value="ABC_tran"/>
    <property type="match status" value="1"/>
</dbReference>
<name>A0A1S7U6U1_9HYPH</name>
<evidence type="ECO:0000259" key="6">
    <source>
        <dbReference type="PROSITE" id="PS50893"/>
    </source>
</evidence>
<evidence type="ECO:0000313" key="7">
    <source>
        <dbReference type="EMBL" id="CVI62634.1"/>
    </source>
</evidence>
<dbReference type="InterPro" id="IPR052156">
    <property type="entry name" value="BCAA_Transport_ATP-bd_LivF"/>
</dbReference>
<evidence type="ECO:0000256" key="3">
    <source>
        <dbReference type="ARBA" id="ARBA00022741"/>
    </source>
</evidence>
<dbReference type="PANTHER" id="PTHR43820">
    <property type="entry name" value="HIGH-AFFINITY BRANCHED-CHAIN AMINO ACID TRANSPORT ATP-BINDING PROTEIN LIVF"/>
    <property type="match status" value="1"/>
</dbReference>
<dbReference type="RefSeq" id="WP_080854944.1">
    <property type="nucleotide sequence ID" value="NZ_LT009777.1"/>
</dbReference>
<keyword evidence="4 7" id="KW-0067">ATP-binding</keyword>
<evidence type="ECO:0000256" key="1">
    <source>
        <dbReference type="ARBA" id="ARBA00005417"/>
    </source>
</evidence>
<dbReference type="CDD" id="cd03224">
    <property type="entry name" value="ABC_TM1139_LivF_branched"/>
    <property type="match status" value="1"/>
</dbReference>
<feature type="domain" description="ABC transporter" evidence="6">
    <location>
        <begin position="12"/>
        <end position="251"/>
    </location>
</feature>
<evidence type="ECO:0000256" key="5">
    <source>
        <dbReference type="ARBA" id="ARBA00022970"/>
    </source>
</evidence>
<dbReference type="PANTHER" id="PTHR43820:SF8">
    <property type="entry name" value="ABC TRANSPORTER SUBSTRATE-BINDING PROTEIN"/>
    <property type="match status" value="1"/>
</dbReference>
<keyword evidence="8" id="KW-1185">Reference proteome</keyword>
<dbReference type="EC" id="3.6.3.-" evidence="7"/>
<sequence>MMSPESEGDFILRVENIEVVYGRSVQAVRGLSLAVREGQISALLGSNGAGKSTALKAISGLLGLEDGKVVSGRILFDGRDISRMQPHELVRKGLFHIMEGRRIFEDLTVEENLTAATFALVGRGLPVTPFQLVYDYFPRLYERRHRRAGYLSGGEQQMLAIGRALIARPRLILLDEPSLGLSPILVEEIFTIISRINRQTGVSMLLVEQNANVALAVAHYGYIVESGKIQIDGPTEKLIKDQDVREFYLGHSHGGREKSFREIKSYKRRKRWLS</sequence>
<dbReference type="GO" id="GO:0016887">
    <property type="term" value="F:ATP hydrolysis activity"/>
    <property type="evidence" value="ECO:0007669"/>
    <property type="project" value="InterPro"/>
</dbReference>
<comment type="similarity">
    <text evidence="1">Belongs to the ABC transporter superfamily.</text>
</comment>
<keyword evidence="7" id="KW-0378">Hydrolase</keyword>
<dbReference type="GO" id="GO:0015658">
    <property type="term" value="F:branched-chain amino acid transmembrane transporter activity"/>
    <property type="evidence" value="ECO:0007669"/>
    <property type="project" value="TreeGrafter"/>
</dbReference>
<evidence type="ECO:0000256" key="4">
    <source>
        <dbReference type="ARBA" id="ARBA00022840"/>
    </source>
</evidence>
<protein>
    <submittedName>
        <fullName evidence="7">High-affinity branched-chain amino acid transport protein (ABC superfamily, ATP-binding protein)</fullName>
        <ecNumber evidence="7">3.6.3.-</ecNumber>
    </submittedName>
</protein>
<dbReference type="Proteomes" id="UP000192140">
    <property type="component" value="Unassembled WGS sequence"/>
</dbReference>
<dbReference type="InterPro" id="IPR017871">
    <property type="entry name" value="ABC_transporter-like_CS"/>
</dbReference>
<dbReference type="GO" id="GO:0005524">
    <property type="term" value="F:ATP binding"/>
    <property type="evidence" value="ECO:0007669"/>
    <property type="project" value="UniProtKB-KW"/>
</dbReference>
<evidence type="ECO:0000313" key="8">
    <source>
        <dbReference type="Proteomes" id="UP000192140"/>
    </source>
</evidence>
<dbReference type="InterPro" id="IPR027417">
    <property type="entry name" value="P-loop_NTPase"/>
</dbReference>
<organism evidence="7 8">
    <name type="scientific">Agrobacterium deltaense NCPPB 1641</name>
    <dbReference type="NCBI Taxonomy" id="1183425"/>
    <lineage>
        <taxon>Bacteria</taxon>
        <taxon>Pseudomonadati</taxon>
        <taxon>Pseudomonadota</taxon>
        <taxon>Alphaproteobacteria</taxon>
        <taxon>Hyphomicrobiales</taxon>
        <taxon>Rhizobiaceae</taxon>
        <taxon>Rhizobium/Agrobacterium group</taxon>
        <taxon>Agrobacterium</taxon>
    </lineage>
</organism>
<keyword evidence="5" id="KW-0029">Amino-acid transport</keyword>